<keyword evidence="4" id="KW-1185">Reference proteome</keyword>
<evidence type="ECO:0000313" key="3">
    <source>
        <dbReference type="EMBL" id="ROP84073.1"/>
    </source>
</evidence>
<evidence type="ECO:0000256" key="1">
    <source>
        <dbReference type="ARBA" id="ARBA00006484"/>
    </source>
</evidence>
<dbReference type="PANTHER" id="PTHR43639">
    <property type="entry name" value="OXIDOREDUCTASE, SHORT-CHAIN DEHYDROGENASE/REDUCTASE FAMILY (AFU_ORTHOLOGUE AFUA_5G02870)"/>
    <property type="match status" value="1"/>
</dbReference>
<dbReference type="EMBL" id="RJKX01000015">
    <property type="protein sequence ID" value="ROP84073.1"/>
    <property type="molecule type" value="Genomic_DNA"/>
</dbReference>
<comment type="similarity">
    <text evidence="1">Belongs to the short-chain dehydrogenases/reductases (SDR) family.</text>
</comment>
<dbReference type="PANTHER" id="PTHR43639:SF1">
    <property type="entry name" value="SHORT-CHAIN DEHYDROGENASE_REDUCTASE FAMILY PROTEIN"/>
    <property type="match status" value="1"/>
</dbReference>
<dbReference type="PRINTS" id="PR00081">
    <property type="entry name" value="GDHRDH"/>
</dbReference>
<dbReference type="PROSITE" id="PS00061">
    <property type="entry name" value="ADH_SHORT"/>
    <property type="match status" value="1"/>
</dbReference>
<dbReference type="Gene3D" id="3.40.50.720">
    <property type="entry name" value="NAD(P)-binding Rossmann-like Domain"/>
    <property type="match status" value="1"/>
</dbReference>
<dbReference type="GO" id="GO:0016491">
    <property type="term" value="F:oxidoreductase activity"/>
    <property type="evidence" value="ECO:0007669"/>
    <property type="project" value="UniProtKB-KW"/>
</dbReference>
<dbReference type="InterPro" id="IPR020904">
    <property type="entry name" value="Sc_DH/Rdtase_CS"/>
</dbReference>
<dbReference type="Pfam" id="PF13561">
    <property type="entry name" value="adh_short_C2"/>
    <property type="match status" value="1"/>
</dbReference>
<dbReference type="InterPro" id="IPR002347">
    <property type="entry name" value="SDR_fam"/>
</dbReference>
<dbReference type="OrthoDB" id="9786360at2"/>
<gene>
    <name evidence="3" type="ORF">EDC65_3420</name>
</gene>
<reference evidence="3 4" key="1">
    <citation type="submission" date="2018-11" db="EMBL/GenBank/DDBJ databases">
        <title>Genomic Encyclopedia of Type Strains, Phase IV (KMG-IV): sequencing the most valuable type-strain genomes for metagenomic binning, comparative biology and taxonomic classification.</title>
        <authorList>
            <person name="Goeker M."/>
        </authorList>
    </citation>
    <scope>NUCLEOTIDE SEQUENCE [LARGE SCALE GENOMIC DNA]</scope>
    <source>
        <strain evidence="3 4">DSM 5900</strain>
    </source>
</reference>
<evidence type="ECO:0000256" key="2">
    <source>
        <dbReference type="ARBA" id="ARBA00023002"/>
    </source>
</evidence>
<dbReference type="NCBIfam" id="NF006597">
    <property type="entry name" value="PRK09134.1"/>
    <property type="match status" value="1"/>
</dbReference>
<dbReference type="InterPro" id="IPR036291">
    <property type="entry name" value="NAD(P)-bd_dom_sf"/>
</dbReference>
<accession>A0A3N1KQJ4</accession>
<protein>
    <submittedName>
        <fullName evidence="3">NAD(P)-dependent dehydrogenase (Short-subunit alcohol dehydrogenase family)</fullName>
    </submittedName>
</protein>
<name>A0A3N1KQJ4_9PROT</name>
<dbReference type="AlphaFoldDB" id="A0A3N1KQJ4"/>
<sequence length="251" mass="26379">MPRAALVTGGGKRIGRALCLDLAADGWAVAVHYHRSGAEAEELAAEIVAGGGRAVALAADLAREDEVATLVARAAAVLGPLGCLVNNASLFERDEALTATRASWDAHMETNLRAPFVLAQDLARGLPDGADGAVINLLDERVWSLTPHFVSYTVSKSALWTLTRTLALALAPRIRVNGIGPGPTLPSPRQSAEQFQRQCASVPLGRGTSPEEICAAARFILSAPSMTGQMIALDGGQHLQWSPAGRSEMEE</sequence>
<keyword evidence="2" id="KW-0560">Oxidoreductase</keyword>
<evidence type="ECO:0000313" key="4">
    <source>
        <dbReference type="Proteomes" id="UP000278222"/>
    </source>
</evidence>
<dbReference type="Proteomes" id="UP000278222">
    <property type="component" value="Unassembled WGS sequence"/>
</dbReference>
<comment type="caution">
    <text evidence="3">The sequence shown here is derived from an EMBL/GenBank/DDBJ whole genome shotgun (WGS) entry which is preliminary data.</text>
</comment>
<proteinExistence type="inferred from homology"/>
<organism evidence="3 4">
    <name type="scientific">Stella humosa</name>
    <dbReference type="NCBI Taxonomy" id="94"/>
    <lineage>
        <taxon>Bacteria</taxon>
        <taxon>Pseudomonadati</taxon>
        <taxon>Pseudomonadota</taxon>
        <taxon>Alphaproteobacteria</taxon>
        <taxon>Rhodospirillales</taxon>
        <taxon>Stellaceae</taxon>
        <taxon>Stella</taxon>
    </lineage>
</organism>
<dbReference type="PRINTS" id="PR00080">
    <property type="entry name" value="SDRFAMILY"/>
</dbReference>
<dbReference type="SUPFAM" id="SSF51735">
    <property type="entry name" value="NAD(P)-binding Rossmann-fold domains"/>
    <property type="match status" value="1"/>
</dbReference>